<proteinExistence type="predicted"/>
<reference evidence="2" key="1">
    <citation type="journal article" date="2015" name="PLoS Genet.">
        <title>Genome Sequencing of the Perciform Fish Larimichthys crocea Provides Insights into Molecular and Genetic Mechanisms of Stress Adaptation.</title>
        <authorList>
            <person name="Ao J."/>
            <person name="Mu Y."/>
            <person name="Xiang L.X."/>
            <person name="Fan D."/>
            <person name="Feng M."/>
            <person name="Zhang S."/>
            <person name="Shi Q."/>
            <person name="Zhu L.Y."/>
            <person name="Li T."/>
            <person name="Ding Y."/>
            <person name="Nie L."/>
            <person name="Li Q."/>
            <person name="Dong W.R."/>
            <person name="Jiang L."/>
            <person name="Sun B."/>
            <person name="Zhang X."/>
            <person name="Li M."/>
            <person name="Zhang H.Q."/>
            <person name="Xie S."/>
            <person name="Zhu Y."/>
            <person name="Jiang X."/>
            <person name="Wang X."/>
            <person name="Mu P."/>
            <person name="Chen W."/>
            <person name="Yue Z."/>
            <person name="Wang Z."/>
            <person name="Wang J."/>
            <person name="Shao J.Z."/>
            <person name="Chen X."/>
        </authorList>
    </citation>
    <scope>NUCLEOTIDE SEQUENCE [LARGE SCALE GENOMIC DNA]</scope>
    <source>
        <strain evidence="2">SSNF</strain>
        <tissue evidence="2">Blood</tissue>
    </source>
</reference>
<evidence type="ECO:0000256" key="1">
    <source>
        <dbReference type="SAM" id="MobiDB-lite"/>
    </source>
</evidence>
<accession>A0A0F8ADJ0</accession>
<gene>
    <name evidence="2" type="ORF">EH28_00436</name>
</gene>
<dbReference type="AlphaFoldDB" id="A0A0F8ADJ0"/>
<protein>
    <submittedName>
        <fullName evidence="2">Uncharacterized protein</fullName>
    </submittedName>
</protein>
<evidence type="ECO:0000313" key="2">
    <source>
        <dbReference type="EMBL" id="KKF13681.1"/>
    </source>
</evidence>
<organism evidence="2">
    <name type="scientific">Larimichthys crocea</name>
    <name type="common">Large yellow croaker</name>
    <name type="synonym">Pseudosciaena crocea</name>
    <dbReference type="NCBI Taxonomy" id="215358"/>
    <lineage>
        <taxon>Eukaryota</taxon>
        <taxon>Metazoa</taxon>
        <taxon>Chordata</taxon>
        <taxon>Craniata</taxon>
        <taxon>Vertebrata</taxon>
        <taxon>Euteleostomi</taxon>
        <taxon>Actinopterygii</taxon>
        <taxon>Neopterygii</taxon>
        <taxon>Teleostei</taxon>
        <taxon>Neoteleostei</taxon>
        <taxon>Acanthomorphata</taxon>
        <taxon>Eupercaria</taxon>
        <taxon>Sciaenidae</taxon>
        <taxon>Larimichthys</taxon>
    </lineage>
</organism>
<dbReference type="EMBL" id="KQ042563">
    <property type="protein sequence ID" value="KKF13681.1"/>
    <property type="molecule type" value="Genomic_DNA"/>
</dbReference>
<sequence>MKEAIDSLLNKHRGQKDMLKLVDQDYAAMVHQSATDPNSLFHPTTKHHIIQYTKYLAKQVNTSSSLNTSPEKLLETQKLWQNLTEGSETVHVPVLELPTGIVNPVDPVSQSAPVKPLTQENVHRMVQDILLQQQQQQQKPRQTKKCLSCGQPKSRYQSDGSSIHHFYQQGPTSSFSANSS</sequence>
<name>A0A0F8ADJ0_LARCR</name>
<feature type="compositionally biased region" description="Polar residues" evidence="1">
    <location>
        <begin position="169"/>
        <end position="180"/>
    </location>
</feature>
<feature type="region of interest" description="Disordered" evidence="1">
    <location>
        <begin position="134"/>
        <end position="180"/>
    </location>
</feature>